<comment type="caution">
    <text evidence="1">The sequence shown here is derived from an EMBL/GenBank/DDBJ whole genome shotgun (WGS) entry which is preliminary data.</text>
</comment>
<proteinExistence type="predicted"/>
<keyword evidence="2" id="KW-1185">Reference proteome</keyword>
<evidence type="ECO:0000313" key="1">
    <source>
        <dbReference type="EMBL" id="MPC33102.1"/>
    </source>
</evidence>
<accession>A0A5B7EFY0</accession>
<name>A0A5B7EFY0_PORTR</name>
<sequence>MSDWEGWLRYAREHTEADKAHLGTPVRTLIAAIKHRTLSEIRDPHLAVPCSRQGIPMAIVS</sequence>
<gene>
    <name evidence="1" type="ORF">E2C01_026444</name>
</gene>
<dbReference type="Proteomes" id="UP000324222">
    <property type="component" value="Unassembled WGS sequence"/>
</dbReference>
<reference evidence="1 2" key="1">
    <citation type="submission" date="2019-05" db="EMBL/GenBank/DDBJ databases">
        <title>Another draft genome of Portunus trituberculatus and its Hox gene families provides insights of decapod evolution.</title>
        <authorList>
            <person name="Jeong J.-H."/>
            <person name="Song I."/>
            <person name="Kim S."/>
            <person name="Choi T."/>
            <person name="Kim D."/>
            <person name="Ryu S."/>
            <person name="Kim W."/>
        </authorList>
    </citation>
    <scope>NUCLEOTIDE SEQUENCE [LARGE SCALE GENOMIC DNA]</scope>
    <source>
        <tissue evidence="1">Muscle</tissue>
    </source>
</reference>
<dbReference type="EMBL" id="VSRR010002760">
    <property type="protein sequence ID" value="MPC33102.1"/>
    <property type="molecule type" value="Genomic_DNA"/>
</dbReference>
<organism evidence="1 2">
    <name type="scientific">Portunus trituberculatus</name>
    <name type="common">Swimming crab</name>
    <name type="synonym">Neptunus trituberculatus</name>
    <dbReference type="NCBI Taxonomy" id="210409"/>
    <lineage>
        <taxon>Eukaryota</taxon>
        <taxon>Metazoa</taxon>
        <taxon>Ecdysozoa</taxon>
        <taxon>Arthropoda</taxon>
        <taxon>Crustacea</taxon>
        <taxon>Multicrustacea</taxon>
        <taxon>Malacostraca</taxon>
        <taxon>Eumalacostraca</taxon>
        <taxon>Eucarida</taxon>
        <taxon>Decapoda</taxon>
        <taxon>Pleocyemata</taxon>
        <taxon>Brachyura</taxon>
        <taxon>Eubrachyura</taxon>
        <taxon>Portunoidea</taxon>
        <taxon>Portunidae</taxon>
        <taxon>Portuninae</taxon>
        <taxon>Portunus</taxon>
    </lineage>
</organism>
<evidence type="ECO:0000313" key="2">
    <source>
        <dbReference type="Proteomes" id="UP000324222"/>
    </source>
</evidence>
<dbReference type="AlphaFoldDB" id="A0A5B7EFY0"/>
<protein>
    <submittedName>
        <fullName evidence="1">Uncharacterized protein</fullName>
    </submittedName>
</protein>